<comment type="caution">
    <text evidence="1">The sequence shown here is derived from an EMBL/GenBank/DDBJ whole genome shotgun (WGS) entry which is preliminary data.</text>
</comment>
<accession>A0A0W1ATU1</accession>
<organism evidence="1 2">
    <name type="scientific">Paenibacillus etheri</name>
    <dbReference type="NCBI Taxonomy" id="1306852"/>
    <lineage>
        <taxon>Bacteria</taxon>
        <taxon>Bacillati</taxon>
        <taxon>Bacillota</taxon>
        <taxon>Bacilli</taxon>
        <taxon>Bacillales</taxon>
        <taxon>Paenibacillaceae</taxon>
        <taxon>Paenibacillus</taxon>
    </lineage>
</organism>
<dbReference type="EMBL" id="LCZJ02000033">
    <property type="protein sequence ID" value="KTD84712.1"/>
    <property type="molecule type" value="Genomic_DNA"/>
</dbReference>
<protein>
    <submittedName>
        <fullName evidence="1">Uncharacterized protein</fullName>
    </submittedName>
</protein>
<gene>
    <name evidence="1" type="ORF">UQ64_24000</name>
</gene>
<evidence type="ECO:0000313" key="2">
    <source>
        <dbReference type="Proteomes" id="UP000054709"/>
    </source>
</evidence>
<reference evidence="1 2" key="1">
    <citation type="journal article" date="2015" name="Int. Biodeterior. Biodegradation">
        <title>Physiological and genetic screening methods for the isolation of methyl tert-butyl ether-degrading bacteria for bioremediation purposes.</title>
        <authorList>
            <person name="Guisado I.M."/>
            <person name="Purswani J."/>
            <person name="Gonzalez Lopez J."/>
            <person name="Pozo C."/>
        </authorList>
    </citation>
    <scope>NUCLEOTIDE SEQUENCE [LARGE SCALE GENOMIC DNA]</scope>
    <source>
        <strain evidence="1 2">SH7</strain>
    </source>
</reference>
<name>A0A0W1ATU1_9BACL</name>
<keyword evidence="2" id="KW-1185">Reference proteome</keyword>
<dbReference type="PROSITE" id="PS51257">
    <property type="entry name" value="PROKAR_LIPOPROTEIN"/>
    <property type="match status" value="1"/>
</dbReference>
<dbReference type="AlphaFoldDB" id="A0A0W1ATU1"/>
<dbReference type="OrthoDB" id="2590094at2"/>
<proteinExistence type="predicted"/>
<dbReference type="Proteomes" id="UP000054709">
    <property type="component" value="Unassembled WGS sequence"/>
</dbReference>
<evidence type="ECO:0000313" key="1">
    <source>
        <dbReference type="EMBL" id="KTD84712.1"/>
    </source>
</evidence>
<sequence length="630" mass="70794">MKSVHNVDRQIKWKKVTAHLIVLVLLACIFPGPHYAGAEAAVGTTKDKIRHEVDFLFAENMDKITVRTVKTSFDTGEYKANEYYFKNPTYLPKPTNGDDFDSFINKASLVNSPTGLKAYAILEQYGGTAKEVVRTLYEYDYNSFSLRKVVESKSPIILHEYIGLYVIYTYFEKPNQYYSLADNKLISTGGELIRPEDVENSNYTLSPQPKTRDYTVFCPKSDLKGCYLMQYGGGKGAAVKVTLNHHKGDSSGMDGDRVITVDSTKITLQSKFIKYLSYKWNIKGTVNGKSKVLFDNTATDARTYISPNHKYLLLITDQGTLNGYSSSVVHIYNLKTLELVRKYDSQYKSNVTAVTWASDEIFIIEYYFSNPSKYPPSFYYIPAGISLQIPYMDYRDWKEHKSWDNFTYEKMIFPALPVAIRSGNAMVNYQSQPAFLLKGQYYVPLKEFAAAFHIQYAIGAKEITFTRGSRSAAVTLQGSGIVRAGFNDFLPLGSWNKALGLKVIDGRITLSDEEQVSGLGLSQEVYDPQAVVVNVNTSDRVDDIVLNPNKTLSLVLRNYTGAFNLEVYASSDLNTLITTIPLEAKSGETLTYTTAVIPMDRTVTIVLPDIGTGLYRSVTLYLPKSDIDTF</sequence>
<dbReference type="RefSeq" id="WP_060625419.1">
    <property type="nucleotide sequence ID" value="NZ_LCZJ02000033.1"/>
</dbReference>